<dbReference type="InterPro" id="IPR035959">
    <property type="entry name" value="RutC-like_sf"/>
</dbReference>
<evidence type="ECO:0000313" key="1">
    <source>
        <dbReference type="EMBL" id="MEG3615224.1"/>
    </source>
</evidence>
<name>A0ABU7Z740_9MICO</name>
<protein>
    <submittedName>
        <fullName evidence="1">RidA family protein</fullName>
        <ecNumber evidence="1">3.5.-.-</ecNumber>
    </submittedName>
</protein>
<dbReference type="InterPro" id="IPR006175">
    <property type="entry name" value="YjgF/YER057c/UK114"/>
</dbReference>
<dbReference type="Pfam" id="PF01042">
    <property type="entry name" value="Ribonuc_L-PSP"/>
    <property type="match status" value="1"/>
</dbReference>
<dbReference type="RefSeq" id="WP_332901898.1">
    <property type="nucleotide sequence ID" value="NZ_JBAGLP010000117.1"/>
</dbReference>
<accession>A0ABU7Z740</accession>
<organism evidence="1 2">
    <name type="scientific">Isoptericola haloaureus</name>
    <dbReference type="NCBI Taxonomy" id="1542902"/>
    <lineage>
        <taxon>Bacteria</taxon>
        <taxon>Bacillati</taxon>
        <taxon>Actinomycetota</taxon>
        <taxon>Actinomycetes</taxon>
        <taxon>Micrococcales</taxon>
        <taxon>Promicromonosporaceae</taxon>
        <taxon>Isoptericola</taxon>
    </lineage>
</organism>
<dbReference type="Gene3D" id="3.30.1330.40">
    <property type="entry name" value="RutC-like"/>
    <property type="match status" value="1"/>
</dbReference>
<reference evidence="1" key="2">
    <citation type="submission" date="2024-02" db="EMBL/GenBank/DDBJ databases">
        <authorList>
            <person name="Prathaban M."/>
            <person name="Mythili R."/>
            <person name="Sharmila Devi N."/>
            <person name="Sobanaa M."/>
            <person name="Prathiviraj R."/>
            <person name="Selvin J."/>
        </authorList>
    </citation>
    <scope>NUCLEOTIDE SEQUENCE</scope>
    <source>
        <strain evidence="1">MP1014</strain>
    </source>
</reference>
<dbReference type="GO" id="GO:0016787">
    <property type="term" value="F:hydrolase activity"/>
    <property type="evidence" value="ECO:0007669"/>
    <property type="project" value="UniProtKB-KW"/>
</dbReference>
<dbReference type="Proteomes" id="UP001310387">
    <property type="component" value="Unassembled WGS sequence"/>
</dbReference>
<proteinExistence type="predicted"/>
<evidence type="ECO:0000313" key="2">
    <source>
        <dbReference type="Proteomes" id="UP001310387"/>
    </source>
</evidence>
<keyword evidence="1" id="KW-0378">Hydrolase</keyword>
<dbReference type="EMBL" id="JBAGLP010000117">
    <property type="protein sequence ID" value="MEG3615224.1"/>
    <property type="molecule type" value="Genomic_DNA"/>
</dbReference>
<comment type="caution">
    <text evidence="1">The sequence shown here is derived from an EMBL/GenBank/DDBJ whole genome shotgun (WGS) entry which is preliminary data.</text>
</comment>
<dbReference type="SUPFAM" id="SSF55298">
    <property type="entry name" value="YjgF-like"/>
    <property type="match status" value="1"/>
</dbReference>
<dbReference type="CDD" id="cd00448">
    <property type="entry name" value="YjgF_YER057c_UK114_family"/>
    <property type="match status" value="1"/>
</dbReference>
<sequence length="138" mass="14954">MTDTPDARPRRTSIELDAFGHENPVPVGSRIGPFLASGVLTGRDPRTREMPADLSTQCANMFGHVRALLAAAGGSTDDVLTLTVRLADFRDREALNREWLAMFPDPTSRPARRVVAADLDRGALVQCDLWAVLDGTAP</sequence>
<keyword evidence="2" id="KW-1185">Reference proteome</keyword>
<gene>
    <name evidence="1" type="ORF">V5O49_08850</name>
</gene>
<dbReference type="EC" id="3.5.-.-" evidence="1"/>
<reference evidence="1" key="1">
    <citation type="journal article" date="2024" name="Antonie Van Leeuwenhoek">
        <title>Isoptericola haloaureus sp. nov., a dimorphic actinobacterium isolated from mangrove sediments of southeast India, implicating biosaline agricultural significance through nitrogen fixation and salt tolerance genes.</title>
        <authorList>
            <person name="Prathaban M."/>
            <person name="Prathiviraj R."/>
            <person name="Ravichandran M."/>
            <person name="Natarajan S.D."/>
            <person name="Sobanaa M."/>
            <person name="Hari Krishna Kumar S."/>
            <person name="Chandrasekar V."/>
            <person name="Selvin J."/>
        </authorList>
    </citation>
    <scope>NUCLEOTIDE SEQUENCE</scope>
    <source>
        <strain evidence="1">MP1014</strain>
    </source>
</reference>